<proteinExistence type="predicted"/>
<dbReference type="EMBL" id="FOFD01000001">
    <property type="protein sequence ID" value="SEP62203.1"/>
    <property type="molecule type" value="Genomic_DNA"/>
</dbReference>
<evidence type="ECO:0000313" key="2">
    <source>
        <dbReference type="Proteomes" id="UP000199114"/>
    </source>
</evidence>
<evidence type="ECO:0000313" key="1">
    <source>
        <dbReference type="EMBL" id="SEP62203.1"/>
    </source>
</evidence>
<dbReference type="Proteomes" id="UP000199114">
    <property type="component" value="Unassembled WGS sequence"/>
</dbReference>
<reference evidence="2" key="1">
    <citation type="submission" date="2016-10" db="EMBL/GenBank/DDBJ databases">
        <authorList>
            <person name="Varghese N."/>
            <person name="Submissions S."/>
        </authorList>
    </citation>
    <scope>NUCLEOTIDE SEQUENCE [LARGE SCALE GENOMIC DNA]</scope>
    <source>
        <strain evidence="2">DSM 25055</strain>
    </source>
</reference>
<accession>A0A1H8ZCT0</accession>
<organism evidence="1 2">
    <name type="scientific">Natrinema salaciae</name>
    <dbReference type="NCBI Taxonomy" id="1186196"/>
    <lineage>
        <taxon>Archaea</taxon>
        <taxon>Methanobacteriati</taxon>
        <taxon>Methanobacteriota</taxon>
        <taxon>Stenosarchaea group</taxon>
        <taxon>Halobacteria</taxon>
        <taxon>Halobacteriales</taxon>
        <taxon>Natrialbaceae</taxon>
        <taxon>Natrinema</taxon>
    </lineage>
</organism>
<gene>
    <name evidence="1" type="ORF">SAMN04489841_0132</name>
</gene>
<dbReference type="STRING" id="1186196.SAMN04489841_0132"/>
<keyword evidence="2" id="KW-1185">Reference proteome</keyword>
<sequence>MRDSSLTGLVHDVAAVARERQLGVPAAGLASHAFDTVLTWVYVGSRWLLLGAVLDAVLADLVGPETEWVPL</sequence>
<dbReference type="AlphaFoldDB" id="A0A1H8ZCT0"/>
<protein>
    <submittedName>
        <fullName evidence="1">Membrane protein</fullName>
    </submittedName>
</protein>
<name>A0A1H8ZCT0_9EURY</name>